<comment type="caution">
    <text evidence="1">The sequence shown here is derived from an EMBL/GenBank/DDBJ whole genome shotgun (WGS) entry which is preliminary data.</text>
</comment>
<evidence type="ECO:0000313" key="2">
    <source>
        <dbReference type="Proteomes" id="UP000324143"/>
    </source>
</evidence>
<sequence>MKAKYKISSTKKSKHGKKITKKVLEKQAEKINNSEDAIPFILDNNYNIPPIGKMVSAELVEDGEEDYTLEVMIEFYDGEKRIENREEDLYRLVNKNDKRPYIRMFENEDNNIFTVYYDYSSFSETDLKEIMDKSKQIGNARIYGNKSVIPAPVTIFSIGSLKHLGYKIEGASFEKLHGDISEELLEGIKKLIPEIIKKVNSDNEKPAFMFKTDDNIQLEFVIQLDDYTQIENSLKNIQNCIDKAEDYLKDYDIDTIQFRIDESHPEWYFNYLIDTDGEIVCKKETLKKITGMMREVGRKKSR</sequence>
<name>A0A5D0MEH0_9BACT</name>
<dbReference type="EMBL" id="VSIX01000073">
    <property type="protein sequence ID" value="TYB30792.1"/>
    <property type="molecule type" value="Genomic_DNA"/>
</dbReference>
<evidence type="ECO:0000313" key="1">
    <source>
        <dbReference type="EMBL" id="TYB30792.1"/>
    </source>
</evidence>
<keyword evidence="2" id="KW-1185">Reference proteome</keyword>
<protein>
    <submittedName>
        <fullName evidence="1">Uncharacterized protein</fullName>
    </submittedName>
</protein>
<organism evidence="1 2">
    <name type="scientific">Candidatus Mcinerneyibacterium aminivorans</name>
    <dbReference type="NCBI Taxonomy" id="2703815"/>
    <lineage>
        <taxon>Bacteria</taxon>
        <taxon>Candidatus Macinerneyibacteriota</taxon>
        <taxon>Candidatus Mcinerneyibacteria</taxon>
        <taxon>Candidatus Mcinerneyibacteriales</taxon>
        <taxon>Candidatus Mcinerneyibacteriaceae</taxon>
        <taxon>Candidatus Mcinerneyibacterium</taxon>
    </lineage>
</organism>
<gene>
    <name evidence="1" type="ORF">FXF47_07425</name>
</gene>
<reference evidence="1" key="1">
    <citation type="submission" date="2019-08" db="EMBL/GenBank/DDBJ databases">
        <title>Genomic characterization of a novel candidate phylum (ARYD3) from a high temperature, high salinity tertiary oil reservoir in north central Oklahoma, USA.</title>
        <authorList>
            <person name="Youssef N.H."/>
            <person name="Yadav A."/>
            <person name="Elshahed M.S."/>
        </authorList>
    </citation>
    <scope>NUCLEOTIDE SEQUENCE [LARGE SCALE GENOMIC DNA]</scope>
    <source>
        <strain evidence="1">ARYD3</strain>
    </source>
</reference>
<proteinExistence type="predicted"/>
<dbReference type="Proteomes" id="UP000324143">
    <property type="component" value="Unassembled WGS sequence"/>
</dbReference>
<dbReference type="AlphaFoldDB" id="A0A5D0MEH0"/>
<accession>A0A5D0MEH0</accession>